<dbReference type="RefSeq" id="WP_135435437.1">
    <property type="nucleotide sequence ID" value="NZ_SRLA01000003.1"/>
</dbReference>
<evidence type="ECO:0000313" key="6">
    <source>
        <dbReference type="Proteomes" id="UP000298337"/>
    </source>
</evidence>
<keyword evidence="6" id="KW-1185">Reference proteome</keyword>
<dbReference type="AlphaFoldDB" id="A0A4Z0P7M3"/>
<sequence>MTSPIQAGLLAYGMSGRIFHAPFLAAHPGFQLRAVAERSRKLAAADYPDIISYDSVEELLQDPELDLVVVNTPNYSHFDLAKQALEAGKHVLIEKPVGTTAAQISELFAFARERNLQVFGYQNRRWDSDFQAVREVVEGRQLGQLIEAHLHFDRYKPAIHTKVFKEEPTTPGAGLSFDLGPHVLDQALSLFGQPAKVERTLGSYRPHSQVNDYFHYHLSYPSGLHVFVSGSLLVADPGPAYVLHGTQGSFRQHRTDVQEAQLDKKLPLSDATYGLDAPGTGGVLTVVKPDGEKSSTTITTPRGNYMGLFEAMYQSLMNGAPFPVREEELFWQLQIIEQ</sequence>
<keyword evidence="2" id="KW-0560">Oxidoreductase</keyword>
<dbReference type="InterPro" id="IPR051317">
    <property type="entry name" value="Gfo/Idh/MocA_oxidoreduct"/>
</dbReference>
<dbReference type="SUPFAM" id="SSF51735">
    <property type="entry name" value="NAD(P)-binding Rossmann-fold domains"/>
    <property type="match status" value="1"/>
</dbReference>
<proteinExistence type="inferred from homology"/>
<dbReference type="Pfam" id="PF22725">
    <property type="entry name" value="GFO_IDH_MocA_C3"/>
    <property type="match status" value="1"/>
</dbReference>
<dbReference type="OrthoDB" id="9815825at2"/>
<comment type="similarity">
    <text evidence="1">Belongs to the Gfo/Idh/MocA family.</text>
</comment>
<name>A0A4Z0P7M3_9BACT</name>
<dbReference type="SUPFAM" id="SSF55347">
    <property type="entry name" value="Glyceraldehyde-3-phosphate dehydrogenase-like, C-terminal domain"/>
    <property type="match status" value="1"/>
</dbReference>
<dbReference type="Proteomes" id="UP000298337">
    <property type="component" value="Unassembled WGS sequence"/>
</dbReference>
<evidence type="ECO:0000313" key="5">
    <source>
        <dbReference type="EMBL" id="TGE06668.1"/>
    </source>
</evidence>
<dbReference type="Gene3D" id="3.40.50.720">
    <property type="entry name" value="NAD(P)-binding Rossmann-like Domain"/>
    <property type="match status" value="1"/>
</dbReference>
<comment type="caution">
    <text evidence="5">The sequence shown here is derived from an EMBL/GenBank/DDBJ whole genome shotgun (WGS) entry which is preliminary data.</text>
</comment>
<evidence type="ECO:0000256" key="1">
    <source>
        <dbReference type="ARBA" id="ARBA00010928"/>
    </source>
</evidence>
<gene>
    <name evidence="5" type="ORF">EU556_17715</name>
</gene>
<dbReference type="PANTHER" id="PTHR43708">
    <property type="entry name" value="CONSERVED EXPRESSED OXIDOREDUCTASE (EUROFUNG)"/>
    <property type="match status" value="1"/>
</dbReference>
<dbReference type="GO" id="GO:0016491">
    <property type="term" value="F:oxidoreductase activity"/>
    <property type="evidence" value="ECO:0007669"/>
    <property type="project" value="UniProtKB-KW"/>
</dbReference>
<evidence type="ECO:0000259" key="4">
    <source>
        <dbReference type="Pfam" id="PF22725"/>
    </source>
</evidence>
<accession>A0A4Z0P7M3</accession>
<dbReference type="Pfam" id="PF01408">
    <property type="entry name" value="GFO_IDH_MocA"/>
    <property type="match status" value="1"/>
</dbReference>
<organism evidence="5 6">
    <name type="scientific">Hymenobacter fodinae</name>
    <dbReference type="NCBI Taxonomy" id="2510796"/>
    <lineage>
        <taxon>Bacteria</taxon>
        <taxon>Pseudomonadati</taxon>
        <taxon>Bacteroidota</taxon>
        <taxon>Cytophagia</taxon>
        <taxon>Cytophagales</taxon>
        <taxon>Hymenobacteraceae</taxon>
        <taxon>Hymenobacter</taxon>
    </lineage>
</organism>
<feature type="domain" description="Gfo/Idh/MocA-like oxidoreductase N-terminal" evidence="3">
    <location>
        <begin position="12"/>
        <end position="119"/>
    </location>
</feature>
<evidence type="ECO:0000259" key="3">
    <source>
        <dbReference type="Pfam" id="PF01408"/>
    </source>
</evidence>
<dbReference type="InterPro" id="IPR055170">
    <property type="entry name" value="GFO_IDH_MocA-like_dom"/>
</dbReference>
<dbReference type="Gene3D" id="3.30.360.10">
    <property type="entry name" value="Dihydrodipicolinate Reductase, domain 2"/>
    <property type="match status" value="1"/>
</dbReference>
<dbReference type="GO" id="GO:0000166">
    <property type="term" value="F:nucleotide binding"/>
    <property type="evidence" value="ECO:0007669"/>
    <property type="project" value="InterPro"/>
</dbReference>
<feature type="domain" description="GFO/IDH/MocA-like oxidoreductase" evidence="4">
    <location>
        <begin position="130"/>
        <end position="251"/>
    </location>
</feature>
<protein>
    <submittedName>
        <fullName evidence="5">Oxidoreductase</fullName>
    </submittedName>
</protein>
<dbReference type="InterPro" id="IPR036291">
    <property type="entry name" value="NAD(P)-bd_dom_sf"/>
</dbReference>
<evidence type="ECO:0000256" key="2">
    <source>
        <dbReference type="ARBA" id="ARBA00023002"/>
    </source>
</evidence>
<reference evidence="5 6" key="1">
    <citation type="submission" date="2019-04" db="EMBL/GenBank/DDBJ databases">
        <authorList>
            <person name="Feng G."/>
            <person name="Zhang J."/>
            <person name="Zhu H."/>
        </authorList>
    </citation>
    <scope>NUCLEOTIDE SEQUENCE [LARGE SCALE GENOMIC DNA]</scope>
    <source>
        <strain evidence="5 6">92R-1</strain>
    </source>
</reference>
<dbReference type="EMBL" id="SRLA01000003">
    <property type="protein sequence ID" value="TGE06668.1"/>
    <property type="molecule type" value="Genomic_DNA"/>
</dbReference>
<dbReference type="InterPro" id="IPR000683">
    <property type="entry name" value="Gfo/Idh/MocA-like_OxRdtase_N"/>
</dbReference>
<dbReference type="PANTHER" id="PTHR43708:SF5">
    <property type="entry name" value="CONSERVED EXPRESSED OXIDOREDUCTASE (EUROFUNG)-RELATED"/>
    <property type="match status" value="1"/>
</dbReference>